<evidence type="ECO:0000313" key="14">
    <source>
        <dbReference type="EMBL" id="RUQ90086.1"/>
    </source>
</evidence>
<evidence type="ECO:0000256" key="5">
    <source>
        <dbReference type="ARBA" id="ARBA00022694"/>
    </source>
</evidence>
<feature type="site" description="Interaction with substrate tRNA" evidence="10">
    <location>
        <position position="101"/>
    </location>
</feature>
<keyword evidence="8 10" id="KW-0460">Magnesium</keyword>
<dbReference type="InterPro" id="IPR027417">
    <property type="entry name" value="P-loop_NTPase"/>
</dbReference>
<evidence type="ECO:0000256" key="11">
    <source>
        <dbReference type="RuleBase" id="RU003783"/>
    </source>
</evidence>
<feature type="region of interest" description="Interaction with substrate tRNA" evidence="10">
    <location>
        <begin position="35"/>
        <end position="38"/>
    </location>
</feature>
<evidence type="ECO:0000313" key="15">
    <source>
        <dbReference type="Proteomes" id="UP000288012"/>
    </source>
</evidence>
<keyword evidence="7 10" id="KW-0067">ATP-binding</keyword>
<feature type="binding site" evidence="10">
    <location>
        <begin position="10"/>
        <end position="17"/>
    </location>
    <ligand>
        <name>ATP</name>
        <dbReference type="ChEBI" id="CHEBI:30616"/>
    </ligand>
</feature>
<dbReference type="InterPro" id="IPR039657">
    <property type="entry name" value="Dimethylallyltransferase"/>
</dbReference>
<dbReference type="FunFam" id="1.10.20.140:FF:000001">
    <property type="entry name" value="tRNA dimethylallyltransferase"/>
    <property type="match status" value="1"/>
</dbReference>
<feature type="region of interest" description="Interaction with substrate tRNA" evidence="10">
    <location>
        <begin position="159"/>
        <end position="163"/>
    </location>
</feature>
<dbReference type="GO" id="GO:0052381">
    <property type="term" value="F:tRNA dimethylallyltransferase activity"/>
    <property type="evidence" value="ECO:0007669"/>
    <property type="project" value="UniProtKB-UniRule"/>
</dbReference>
<keyword evidence="6 10" id="KW-0547">Nucleotide-binding</keyword>
<gene>
    <name evidence="10 14" type="primary">miaA</name>
    <name evidence="14" type="ORF">EKM59_02550</name>
</gene>
<dbReference type="NCBIfam" id="TIGR00174">
    <property type="entry name" value="miaA"/>
    <property type="match status" value="1"/>
</dbReference>
<organism evidence="14 15">
    <name type="scientific">Legionella septentrionalis</name>
    <dbReference type="NCBI Taxonomy" id="2498109"/>
    <lineage>
        <taxon>Bacteria</taxon>
        <taxon>Pseudomonadati</taxon>
        <taxon>Pseudomonadota</taxon>
        <taxon>Gammaproteobacteria</taxon>
        <taxon>Legionellales</taxon>
        <taxon>Legionellaceae</taxon>
        <taxon>Legionella</taxon>
    </lineage>
</organism>
<comment type="function">
    <text evidence="2 10 12">Catalyzes the transfer of a dimethylallyl group onto the adenine at position 37 in tRNAs that read codons beginning with uridine, leading to the formation of N6-(dimethylallyl)adenosine (i(6)A).</text>
</comment>
<evidence type="ECO:0000256" key="7">
    <source>
        <dbReference type="ARBA" id="ARBA00022840"/>
    </source>
</evidence>
<evidence type="ECO:0000256" key="12">
    <source>
        <dbReference type="RuleBase" id="RU003784"/>
    </source>
</evidence>
<dbReference type="Gene3D" id="1.10.20.140">
    <property type="match status" value="1"/>
</dbReference>
<dbReference type="PANTHER" id="PTHR11088">
    <property type="entry name" value="TRNA DIMETHYLALLYLTRANSFERASE"/>
    <property type="match status" value="1"/>
</dbReference>
<reference evidence="14 15" key="1">
    <citation type="submission" date="2018-12" db="EMBL/GenBank/DDBJ databases">
        <title>Legionella sp,whole genome shotgun sequence.</title>
        <authorList>
            <person name="Wu H."/>
        </authorList>
    </citation>
    <scope>NUCLEOTIDE SEQUENCE [LARGE SCALE GENOMIC DNA]</scope>
    <source>
        <strain evidence="15">km714</strain>
    </source>
</reference>
<evidence type="ECO:0000256" key="2">
    <source>
        <dbReference type="ARBA" id="ARBA00003213"/>
    </source>
</evidence>
<sequence>MAKLVFCLMGPTASGKTDIACKLLQQFPFEIISVDSALIYREMDIGTAKPDAQILAKAPHHLLDILNPPDHYSAANFCDDVEKLCSEIYDRGNIPLLVGGTMMYFRALQQGLSALPQADDAIRKTLSAQAQEHGWAYMHELLKKVDPVSAQRIHAHDTQRIQRALEVYAITTKPLSECLKAEMHASDYQFINLMLMPENRQWLHERIATRFTHMLDAGFLDEVRQLLDKWSLTLDCPALRSVGYRQAFLYLRGEYDYPTFCAKGIAATRQLAKRQLTWLRHWPEGFTCVAENPGVFGEIIVIIKKILDNKRKIS</sequence>
<feature type="site" description="Interaction with substrate tRNA" evidence="10">
    <location>
        <position position="123"/>
    </location>
</feature>
<dbReference type="SUPFAM" id="SSF52540">
    <property type="entry name" value="P-loop containing nucleoside triphosphate hydrolases"/>
    <property type="match status" value="2"/>
</dbReference>
<evidence type="ECO:0000256" key="13">
    <source>
        <dbReference type="RuleBase" id="RU003785"/>
    </source>
</evidence>
<comment type="similarity">
    <text evidence="3 10 13">Belongs to the IPP transferase family.</text>
</comment>
<dbReference type="EC" id="2.5.1.75" evidence="10"/>
<comment type="subunit">
    <text evidence="10">Monomer.</text>
</comment>
<evidence type="ECO:0000256" key="1">
    <source>
        <dbReference type="ARBA" id="ARBA00001946"/>
    </source>
</evidence>
<name>A0A433JLC0_9GAMM</name>
<evidence type="ECO:0000256" key="10">
    <source>
        <dbReference type="HAMAP-Rule" id="MF_00185"/>
    </source>
</evidence>
<dbReference type="GO" id="GO:0005524">
    <property type="term" value="F:ATP binding"/>
    <property type="evidence" value="ECO:0007669"/>
    <property type="project" value="UniProtKB-UniRule"/>
</dbReference>
<dbReference type="HAMAP" id="MF_00185">
    <property type="entry name" value="IPP_trans"/>
    <property type="match status" value="1"/>
</dbReference>
<evidence type="ECO:0000256" key="3">
    <source>
        <dbReference type="ARBA" id="ARBA00005842"/>
    </source>
</evidence>
<protein>
    <recommendedName>
        <fullName evidence="10">tRNA dimethylallyltransferase</fullName>
        <ecNumber evidence="10">2.5.1.75</ecNumber>
    </recommendedName>
    <alternativeName>
        <fullName evidence="10">Dimethylallyl diphosphate:tRNA dimethylallyltransferase</fullName>
        <shortName evidence="10">DMAPP:tRNA dimethylallyltransferase</shortName>
        <shortName evidence="10">DMATase</shortName>
    </alternativeName>
    <alternativeName>
        <fullName evidence="10">Isopentenyl-diphosphate:tRNA isopentenyltransferase</fullName>
        <shortName evidence="10">IPP transferase</shortName>
        <shortName evidence="10">IPPT</shortName>
        <shortName evidence="10">IPTase</shortName>
    </alternativeName>
</protein>
<dbReference type="InterPro" id="IPR018022">
    <property type="entry name" value="IPT"/>
</dbReference>
<dbReference type="AlphaFoldDB" id="A0A433JLC0"/>
<keyword evidence="5 10" id="KW-0819">tRNA processing</keyword>
<comment type="catalytic activity">
    <reaction evidence="9 10 11">
        <text>adenosine(37) in tRNA + dimethylallyl diphosphate = N(6)-dimethylallyladenosine(37) in tRNA + diphosphate</text>
        <dbReference type="Rhea" id="RHEA:26482"/>
        <dbReference type="Rhea" id="RHEA-COMP:10162"/>
        <dbReference type="Rhea" id="RHEA-COMP:10375"/>
        <dbReference type="ChEBI" id="CHEBI:33019"/>
        <dbReference type="ChEBI" id="CHEBI:57623"/>
        <dbReference type="ChEBI" id="CHEBI:74411"/>
        <dbReference type="ChEBI" id="CHEBI:74415"/>
        <dbReference type="EC" id="2.5.1.75"/>
    </reaction>
</comment>
<keyword evidence="4 10" id="KW-0808">Transferase</keyword>
<evidence type="ECO:0000256" key="4">
    <source>
        <dbReference type="ARBA" id="ARBA00022679"/>
    </source>
</evidence>
<dbReference type="PANTHER" id="PTHR11088:SF60">
    <property type="entry name" value="TRNA DIMETHYLALLYLTRANSFERASE"/>
    <property type="match status" value="1"/>
</dbReference>
<comment type="caution">
    <text evidence="14">The sequence shown here is derived from an EMBL/GenBank/DDBJ whole genome shotgun (WGS) entry which is preliminary data.</text>
</comment>
<keyword evidence="15" id="KW-1185">Reference proteome</keyword>
<comment type="cofactor">
    <cofactor evidence="1 10">
        <name>Mg(2+)</name>
        <dbReference type="ChEBI" id="CHEBI:18420"/>
    </cofactor>
</comment>
<comment type="caution">
    <text evidence="10">Lacks conserved residue(s) required for the propagation of feature annotation.</text>
</comment>
<evidence type="ECO:0000256" key="6">
    <source>
        <dbReference type="ARBA" id="ARBA00022741"/>
    </source>
</evidence>
<dbReference type="Gene3D" id="3.40.50.300">
    <property type="entry name" value="P-loop containing nucleotide triphosphate hydrolases"/>
    <property type="match status" value="1"/>
</dbReference>
<evidence type="ECO:0000256" key="8">
    <source>
        <dbReference type="ARBA" id="ARBA00022842"/>
    </source>
</evidence>
<feature type="binding site" evidence="10">
    <location>
        <begin position="12"/>
        <end position="17"/>
    </location>
    <ligand>
        <name>substrate</name>
    </ligand>
</feature>
<evidence type="ECO:0000256" key="9">
    <source>
        <dbReference type="ARBA" id="ARBA00049563"/>
    </source>
</evidence>
<dbReference type="EMBL" id="RZGR01000005">
    <property type="protein sequence ID" value="RUQ90086.1"/>
    <property type="molecule type" value="Genomic_DNA"/>
</dbReference>
<dbReference type="GO" id="GO:0006400">
    <property type="term" value="P:tRNA modification"/>
    <property type="evidence" value="ECO:0007669"/>
    <property type="project" value="TreeGrafter"/>
</dbReference>
<dbReference type="RefSeq" id="WP_127111092.1">
    <property type="nucleotide sequence ID" value="NZ_RZGR01000005.1"/>
</dbReference>
<proteinExistence type="inferred from homology"/>
<dbReference type="Pfam" id="PF01715">
    <property type="entry name" value="IPPT"/>
    <property type="match status" value="1"/>
</dbReference>
<dbReference type="Proteomes" id="UP000288012">
    <property type="component" value="Unassembled WGS sequence"/>
</dbReference>
<accession>A0A433JLC0</accession>